<dbReference type="EMBL" id="MU005576">
    <property type="protein sequence ID" value="KAF2686649.1"/>
    <property type="molecule type" value="Genomic_DNA"/>
</dbReference>
<evidence type="ECO:0000313" key="1">
    <source>
        <dbReference type="EMBL" id="KAF2686649.1"/>
    </source>
</evidence>
<reference evidence="1" key="1">
    <citation type="journal article" date="2020" name="Stud. Mycol.">
        <title>101 Dothideomycetes genomes: a test case for predicting lifestyles and emergence of pathogens.</title>
        <authorList>
            <person name="Haridas S."/>
            <person name="Albert R."/>
            <person name="Binder M."/>
            <person name="Bloem J."/>
            <person name="Labutti K."/>
            <person name="Salamov A."/>
            <person name="Andreopoulos B."/>
            <person name="Baker S."/>
            <person name="Barry K."/>
            <person name="Bills G."/>
            <person name="Bluhm B."/>
            <person name="Cannon C."/>
            <person name="Castanera R."/>
            <person name="Culley D."/>
            <person name="Daum C."/>
            <person name="Ezra D."/>
            <person name="Gonzalez J."/>
            <person name="Henrissat B."/>
            <person name="Kuo A."/>
            <person name="Liang C."/>
            <person name="Lipzen A."/>
            <person name="Lutzoni F."/>
            <person name="Magnuson J."/>
            <person name="Mondo S."/>
            <person name="Nolan M."/>
            <person name="Ohm R."/>
            <person name="Pangilinan J."/>
            <person name="Park H.-J."/>
            <person name="Ramirez L."/>
            <person name="Alfaro M."/>
            <person name="Sun H."/>
            <person name="Tritt A."/>
            <person name="Yoshinaga Y."/>
            <person name="Zwiers L.-H."/>
            <person name="Turgeon B."/>
            <person name="Goodwin S."/>
            <person name="Spatafora J."/>
            <person name="Crous P."/>
            <person name="Grigoriev I."/>
        </authorList>
    </citation>
    <scope>NUCLEOTIDE SEQUENCE</scope>
    <source>
        <strain evidence="1">CBS 122367</strain>
    </source>
</reference>
<proteinExistence type="predicted"/>
<dbReference type="Proteomes" id="UP000799291">
    <property type="component" value="Unassembled WGS sequence"/>
</dbReference>
<organism evidence="1 2">
    <name type="scientific">Lentithecium fluviatile CBS 122367</name>
    <dbReference type="NCBI Taxonomy" id="1168545"/>
    <lineage>
        <taxon>Eukaryota</taxon>
        <taxon>Fungi</taxon>
        <taxon>Dikarya</taxon>
        <taxon>Ascomycota</taxon>
        <taxon>Pezizomycotina</taxon>
        <taxon>Dothideomycetes</taxon>
        <taxon>Pleosporomycetidae</taxon>
        <taxon>Pleosporales</taxon>
        <taxon>Massarineae</taxon>
        <taxon>Lentitheciaceae</taxon>
        <taxon>Lentithecium</taxon>
    </lineage>
</organism>
<protein>
    <submittedName>
        <fullName evidence="1">Uncharacterized protein</fullName>
    </submittedName>
</protein>
<name>A0A6G1J938_9PLEO</name>
<keyword evidence="2" id="KW-1185">Reference proteome</keyword>
<accession>A0A6G1J938</accession>
<evidence type="ECO:0000313" key="2">
    <source>
        <dbReference type="Proteomes" id="UP000799291"/>
    </source>
</evidence>
<dbReference type="AlphaFoldDB" id="A0A6G1J938"/>
<sequence length="55" mass="6458">QQYLTIEEKKALVTFLLLMSSFRQPVRIKYIPTLAFRIARRQSLLNVLQKPPGKN</sequence>
<gene>
    <name evidence="1" type="ORF">K458DRAFT_297143</name>
</gene>
<dbReference type="OrthoDB" id="3937230at2759"/>
<feature type="non-terminal residue" evidence="1">
    <location>
        <position position="1"/>
    </location>
</feature>